<evidence type="ECO:0000256" key="2">
    <source>
        <dbReference type="ARBA" id="ARBA00011738"/>
    </source>
</evidence>
<evidence type="ECO:0000256" key="1">
    <source>
        <dbReference type="ARBA" id="ARBA00004123"/>
    </source>
</evidence>
<evidence type="ECO:0000259" key="11">
    <source>
        <dbReference type="PROSITE" id="PS50808"/>
    </source>
</evidence>
<dbReference type="Pfam" id="PF05699">
    <property type="entry name" value="Dimer_Tnp_hAT"/>
    <property type="match status" value="1"/>
</dbReference>
<keyword evidence="4 10" id="KW-0863">Zinc-finger</keyword>
<dbReference type="InterPro" id="IPR003656">
    <property type="entry name" value="Znf_BED"/>
</dbReference>
<reference evidence="12" key="1">
    <citation type="journal article" date="2022" name="Cell">
        <title>Repeat-based holocentromeres influence genome architecture and karyotype evolution.</title>
        <authorList>
            <person name="Hofstatter P.G."/>
            <person name="Thangavel G."/>
            <person name="Lux T."/>
            <person name="Neumann P."/>
            <person name="Vondrak T."/>
            <person name="Novak P."/>
            <person name="Zhang M."/>
            <person name="Costa L."/>
            <person name="Castellani M."/>
            <person name="Scott A."/>
            <person name="Toegelov H."/>
            <person name="Fuchs J."/>
            <person name="Mata-Sucre Y."/>
            <person name="Dias Y."/>
            <person name="Vanzela A.L.L."/>
            <person name="Huettel B."/>
            <person name="Almeida C.C.S."/>
            <person name="Simkova H."/>
            <person name="Souza G."/>
            <person name="Pedrosa-Harand A."/>
            <person name="Macas J."/>
            <person name="Mayer K.F.X."/>
            <person name="Houben A."/>
            <person name="Marques A."/>
        </authorList>
    </citation>
    <scope>NUCLEOTIDE SEQUENCE</scope>
    <source>
        <strain evidence="12">RhyBre1mFocal</strain>
    </source>
</reference>
<dbReference type="OrthoDB" id="1893698at2759"/>
<keyword evidence="9" id="KW-0539">Nucleus</keyword>
<keyword evidence="5" id="KW-0862">Zinc</keyword>
<dbReference type="SUPFAM" id="SSF53098">
    <property type="entry name" value="Ribonuclease H-like"/>
    <property type="match status" value="1"/>
</dbReference>
<evidence type="ECO:0000256" key="8">
    <source>
        <dbReference type="ARBA" id="ARBA00023163"/>
    </source>
</evidence>
<comment type="subcellular location">
    <subcellularLocation>
        <location evidence="1">Nucleus</location>
    </subcellularLocation>
</comment>
<dbReference type="AlphaFoldDB" id="A0A9Q0HNF5"/>
<dbReference type="PROSITE" id="PS50808">
    <property type="entry name" value="ZF_BED"/>
    <property type="match status" value="1"/>
</dbReference>
<organism evidence="12 13">
    <name type="scientific">Rhynchospora breviuscula</name>
    <dbReference type="NCBI Taxonomy" id="2022672"/>
    <lineage>
        <taxon>Eukaryota</taxon>
        <taxon>Viridiplantae</taxon>
        <taxon>Streptophyta</taxon>
        <taxon>Embryophyta</taxon>
        <taxon>Tracheophyta</taxon>
        <taxon>Spermatophyta</taxon>
        <taxon>Magnoliopsida</taxon>
        <taxon>Liliopsida</taxon>
        <taxon>Poales</taxon>
        <taxon>Cyperaceae</taxon>
        <taxon>Cyperoideae</taxon>
        <taxon>Rhynchosporeae</taxon>
        <taxon>Rhynchospora</taxon>
    </lineage>
</organism>
<accession>A0A9Q0HNF5</accession>
<dbReference type="GO" id="GO:0005634">
    <property type="term" value="C:nucleus"/>
    <property type="evidence" value="ECO:0007669"/>
    <property type="project" value="UniProtKB-SubCell"/>
</dbReference>
<evidence type="ECO:0000313" key="13">
    <source>
        <dbReference type="Proteomes" id="UP001151287"/>
    </source>
</evidence>
<dbReference type="SMART" id="SM00614">
    <property type="entry name" value="ZnF_BED"/>
    <property type="match status" value="1"/>
</dbReference>
<dbReference type="GO" id="GO:0008270">
    <property type="term" value="F:zinc ion binding"/>
    <property type="evidence" value="ECO:0007669"/>
    <property type="project" value="UniProtKB-KW"/>
</dbReference>
<dbReference type="GO" id="GO:0046983">
    <property type="term" value="F:protein dimerization activity"/>
    <property type="evidence" value="ECO:0007669"/>
    <property type="project" value="InterPro"/>
</dbReference>
<comment type="subunit">
    <text evidence="2">Homodimer.</text>
</comment>
<keyword evidence="8" id="KW-0804">Transcription</keyword>
<feature type="domain" description="BED-type" evidence="11">
    <location>
        <begin position="58"/>
        <end position="119"/>
    </location>
</feature>
<evidence type="ECO:0000256" key="9">
    <source>
        <dbReference type="ARBA" id="ARBA00023242"/>
    </source>
</evidence>
<dbReference type="Gene3D" id="1.10.10.1070">
    <property type="entry name" value="Zinc finger, BED domain-containing"/>
    <property type="match status" value="1"/>
</dbReference>
<dbReference type="InterPro" id="IPR025525">
    <property type="entry name" value="hAT-like_transposase_RNase-H"/>
</dbReference>
<dbReference type="InterPro" id="IPR012337">
    <property type="entry name" value="RNaseH-like_sf"/>
</dbReference>
<proteinExistence type="predicted"/>
<evidence type="ECO:0000256" key="5">
    <source>
        <dbReference type="ARBA" id="ARBA00022833"/>
    </source>
</evidence>
<dbReference type="InterPro" id="IPR036236">
    <property type="entry name" value="Znf_C2H2_sf"/>
</dbReference>
<comment type="caution">
    <text evidence="12">The sequence shown here is derived from an EMBL/GenBank/DDBJ whole genome shotgun (WGS) entry which is preliminary data.</text>
</comment>
<evidence type="ECO:0000256" key="10">
    <source>
        <dbReference type="PROSITE-ProRule" id="PRU00027"/>
    </source>
</evidence>
<dbReference type="Pfam" id="PF14372">
    <property type="entry name" value="hAT-like_RNase-H"/>
    <property type="match status" value="1"/>
</dbReference>
<evidence type="ECO:0000256" key="3">
    <source>
        <dbReference type="ARBA" id="ARBA00022723"/>
    </source>
</evidence>
<gene>
    <name evidence="12" type="ORF">LUZ63_009305</name>
</gene>
<evidence type="ECO:0000313" key="12">
    <source>
        <dbReference type="EMBL" id="KAJ1692607.1"/>
    </source>
</evidence>
<dbReference type="PANTHER" id="PTHR46481:SF8">
    <property type="entry name" value="ZINC FINGER BED DOMAIN-CONTAINING PROTEIN RICESLEEPER 1-LIKE"/>
    <property type="match status" value="1"/>
</dbReference>
<dbReference type="Pfam" id="PF02892">
    <property type="entry name" value="zf-BED"/>
    <property type="match status" value="1"/>
</dbReference>
<dbReference type="InterPro" id="IPR052035">
    <property type="entry name" value="ZnF_BED_domain_contain"/>
</dbReference>
<evidence type="ECO:0000256" key="6">
    <source>
        <dbReference type="ARBA" id="ARBA00023015"/>
    </source>
</evidence>
<dbReference type="EMBL" id="JAMQYH010000003">
    <property type="protein sequence ID" value="KAJ1692607.1"/>
    <property type="molecule type" value="Genomic_DNA"/>
</dbReference>
<dbReference type="SUPFAM" id="SSF57667">
    <property type="entry name" value="beta-beta-alpha zinc fingers"/>
    <property type="match status" value="1"/>
</dbReference>
<keyword evidence="13" id="KW-1185">Reference proteome</keyword>
<dbReference type="PANTHER" id="PTHR46481">
    <property type="entry name" value="ZINC FINGER BED DOMAIN-CONTAINING PROTEIN 4"/>
    <property type="match status" value="1"/>
</dbReference>
<evidence type="ECO:0000256" key="7">
    <source>
        <dbReference type="ARBA" id="ARBA00023125"/>
    </source>
</evidence>
<sequence>MPRLLPTQARRPRSPPLAGHVAHCLKVPRSRMMVLAHEGTDGNNIARNPSKRQCKTSRKESEIWNYFEHNGDKKNPRAICAFCDKDYAADKSRHGTTTLWNHLYFLCPNSPCIEEDPKQKKLSLEPQDGQVSAKLKAVTFSVEDCRKALAKMVMVDEKPFRTVEGEGFRNFIKTVQPMFKTRLNEVSGASDQELKIVAEGMKVKFEKYWENSCNLNLLLYIAIILDPRYNLKYVKFWLEKMYPVSIANALIRDVKYAMENLYADYSQHQGNINASADGGGTLKGVNGSSNERLGSMDVDDEDYSKFVKSQFKRHLMEEECAESKSEITKYLAEECDNEDEKSFDILSWWKVNTSRYPILSLMAKDVLAMSVSMVPSESAFSTGGRVLDPFRSSLSPKTVEALVCGQNWLRSSNTHYDFRDEIEDAESYDTTKDIATVKSSNVGVVIRIQD</sequence>
<keyword evidence="6" id="KW-0805">Transcription regulation</keyword>
<keyword evidence="3" id="KW-0479">Metal-binding</keyword>
<dbReference type="Proteomes" id="UP001151287">
    <property type="component" value="Unassembled WGS sequence"/>
</dbReference>
<keyword evidence="7" id="KW-0238">DNA-binding</keyword>
<dbReference type="InterPro" id="IPR008906">
    <property type="entry name" value="HATC_C_dom"/>
</dbReference>
<name>A0A9Q0HNF5_9POAL</name>
<protein>
    <recommendedName>
        <fullName evidence="11">BED-type domain-containing protein</fullName>
    </recommendedName>
</protein>
<dbReference type="GO" id="GO:0003677">
    <property type="term" value="F:DNA binding"/>
    <property type="evidence" value="ECO:0007669"/>
    <property type="project" value="UniProtKB-KW"/>
</dbReference>
<evidence type="ECO:0000256" key="4">
    <source>
        <dbReference type="ARBA" id="ARBA00022771"/>
    </source>
</evidence>
<dbReference type="SUPFAM" id="SSF140996">
    <property type="entry name" value="Hermes dimerisation domain"/>
    <property type="match status" value="1"/>
</dbReference>